<dbReference type="InterPro" id="IPR017907">
    <property type="entry name" value="Znf_RING_CS"/>
</dbReference>
<name>A0A1E4RTF4_9ASCO</name>
<dbReference type="AlphaFoldDB" id="A0A1E4RTF4"/>
<keyword evidence="4" id="KW-0175">Coiled coil</keyword>
<keyword evidence="1" id="KW-0479">Metal-binding</keyword>
<feature type="compositionally biased region" description="Polar residues" evidence="5">
    <location>
        <begin position="20"/>
        <end position="32"/>
    </location>
</feature>
<dbReference type="STRING" id="984485.A0A1E4RTF4"/>
<keyword evidence="7" id="KW-1185">Reference proteome</keyword>
<evidence type="ECO:0000256" key="5">
    <source>
        <dbReference type="SAM" id="MobiDB-lite"/>
    </source>
</evidence>
<dbReference type="PANTHER" id="PTHR28042:SF1">
    <property type="entry name" value="E3 UBIQUITIN-PROTEIN LIGASE COMPLEX SLX5-SLX8 SUBUNIT SLX5"/>
    <property type="match status" value="1"/>
</dbReference>
<dbReference type="GO" id="GO:0004842">
    <property type="term" value="F:ubiquitin-protein transferase activity"/>
    <property type="evidence" value="ECO:0007669"/>
    <property type="project" value="TreeGrafter"/>
</dbReference>
<feature type="region of interest" description="Disordered" evidence="5">
    <location>
        <begin position="269"/>
        <end position="298"/>
    </location>
</feature>
<feature type="region of interest" description="Disordered" evidence="5">
    <location>
        <begin position="1"/>
        <end position="107"/>
    </location>
</feature>
<protein>
    <submittedName>
        <fullName evidence="6">Uncharacterized protein</fullName>
    </submittedName>
</protein>
<feature type="compositionally biased region" description="Polar residues" evidence="5">
    <location>
        <begin position="48"/>
        <end position="57"/>
    </location>
</feature>
<evidence type="ECO:0000256" key="1">
    <source>
        <dbReference type="ARBA" id="ARBA00022723"/>
    </source>
</evidence>
<keyword evidence="3" id="KW-0862">Zinc</keyword>
<evidence type="ECO:0000256" key="2">
    <source>
        <dbReference type="ARBA" id="ARBA00022771"/>
    </source>
</evidence>
<keyword evidence="2" id="KW-0863">Zinc-finger</keyword>
<dbReference type="GeneID" id="30995182"/>
<dbReference type="Proteomes" id="UP000095085">
    <property type="component" value="Unassembled WGS sequence"/>
</dbReference>
<feature type="coiled-coil region" evidence="4">
    <location>
        <begin position="364"/>
        <end position="407"/>
    </location>
</feature>
<sequence>MDNTRLGPNPDGASDDQHGNRNQNQEPTSPRSISKVPEAIDETDIRQQESAPSSQQDETNRVESAGIPSIAEASISNDETLPPSDGHTNRHHSIIEISDDDADTESRVNVSDYRREDDSNDVIVINDTNDNDNDNDINDNDIQITGSNTIEPLLIPVPINEESNDVPTRGHIRPGSPIEYIQGRNVRRRLSNHSDDEIEITGQRPARQALRYLPQVENPPILSDGEIFRQSIMRQIETPLGIFEDDDPYFSRPREREQPAPNPAFIRFQFGQGNNRGRNSLRGRGRGTRGRGVRGRNTSTLHSRRFNRANENQYEQFQLPDMILEELSNQIEFPLIPPYAHTHRSLEGGLMIFRDSDQVEGSIMERIERDNETAMDRRLQSENTYNKKALEDKKLVAKNELKGYSNNIKPDENGMCELCGITLGEGIPEAFKPNPQWDLKLAEFSKHSHVQAPWFCIKQCFETDRTLLKRVFTSKCGHLFCGRCVKNIVNKDRGNGRKNKRSDITIDNPLITAPRKCPAEDCGRQFVKGGKNNFQELYL</sequence>
<dbReference type="EMBL" id="KV454538">
    <property type="protein sequence ID" value="ODV70335.1"/>
    <property type="molecule type" value="Genomic_DNA"/>
</dbReference>
<dbReference type="PROSITE" id="PS00518">
    <property type="entry name" value="ZF_RING_1"/>
    <property type="match status" value="1"/>
</dbReference>
<reference evidence="7" key="1">
    <citation type="submission" date="2016-05" db="EMBL/GenBank/DDBJ databases">
        <title>Comparative genomics of biotechnologically important yeasts.</title>
        <authorList>
            <consortium name="DOE Joint Genome Institute"/>
            <person name="Riley R."/>
            <person name="Haridas S."/>
            <person name="Wolfe K.H."/>
            <person name="Lopes M.R."/>
            <person name="Hittinger C.T."/>
            <person name="Goker M."/>
            <person name="Salamov A."/>
            <person name="Wisecaver J."/>
            <person name="Long T.M."/>
            <person name="Aerts A.L."/>
            <person name="Barry K."/>
            <person name="Choi C."/>
            <person name="Clum A."/>
            <person name="Coughlan A.Y."/>
            <person name="Deshpande S."/>
            <person name="Douglass A.P."/>
            <person name="Hanson S.J."/>
            <person name="Klenk H.-P."/>
            <person name="Labutti K."/>
            <person name="Lapidus A."/>
            <person name="Lindquist E."/>
            <person name="Lipzen A."/>
            <person name="Meier-Kolthoff J.P."/>
            <person name="Ohm R.A."/>
            <person name="Otillar R.P."/>
            <person name="Pangilinan J."/>
            <person name="Peng Y."/>
            <person name="Rokas A."/>
            <person name="Rosa C.A."/>
            <person name="Scheuner C."/>
            <person name="Sibirny A.A."/>
            <person name="Slot J.C."/>
            <person name="Stielow J.B."/>
            <person name="Sun H."/>
            <person name="Kurtzman C.P."/>
            <person name="Blackwell M."/>
            <person name="Grigoriev I.V."/>
            <person name="Jeffries T.W."/>
        </authorList>
    </citation>
    <scope>NUCLEOTIDE SEQUENCE [LARGE SCALE GENOMIC DNA]</scope>
    <source>
        <strain evidence="7">NRRL Y-1933</strain>
    </source>
</reference>
<feature type="compositionally biased region" description="Basic residues" evidence="5">
    <location>
        <begin position="279"/>
        <end position="294"/>
    </location>
</feature>
<evidence type="ECO:0000256" key="4">
    <source>
        <dbReference type="SAM" id="Coils"/>
    </source>
</evidence>
<dbReference type="PANTHER" id="PTHR28042">
    <property type="entry name" value="E3 UBIQUITIN-PROTEIN LIGASE COMPLEX SLX5-SLX8 SUBUNIT SLX5"/>
    <property type="match status" value="1"/>
</dbReference>
<evidence type="ECO:0000313" key="7">
    <source>
        <dbReference type="Proteomes" id="UP000095085"/>
    </source>
</evidence>
<dbReference type="GO" id="GO:0008270">
    <property type="term" value="F:zinc ion binding"/>
    <property type="evidence" value="ECO:0007669"/>
    <property type="project" value="UniProtKB-KW"/>
</dbReference>
<accession>A0A1E4RTF4</accession>
<dbReference type="RefSeq" id="XP_020079402.1">
    <property type="nucleotide sequence ID" value="XM_020220632.1"/>
</dbReference>
<organism evidence="6 7">
    <name type="scientific">Hyphopichia burtonii NRRL Y-1933</name>
    <dbReference type="NCBI Taxonomy" id="984485"/>
    <lineage>
        <taxon>Eukaryota</taxon>
        <taxon>Fungi</taxon>
        <taxon>Dikarya</taxon>
        <taxon>Ascomycota</taxon>
        <taxon>Saccharomycotina</taxon>
        <taxon>Pichiomycetes</taxon>
        <taxon>Debaryomycetaceae</taxon>
        <taxon>Hyphopichia</taxon>
    </lineage>
</organism>
<dbReference type="GO" id="GO:0033768">
    <property type="term" value="C:SUMO-targeted ubiquitin ligase complex"/>
    <property type="evidence" value="ECO:0007669"/>
    <property type="project" value="TreeGrafter"/>
</dbReference>
<dbReference type="InterPro" id="IPR038886">
    <property type="entry name" value="E3_SLX5/Rfp1"/>
</dbReference>
<evidence type="ECO:0000313" key="6">
    <source>
        <dbReference type="EMBL" id="ODV70335.1"/>
    </source>
</evidence>
<dbReference type="OrthoDB" id="4090114at2759"/>
<gene>
    <name evidence="6" type="ORF">HYPBUDRAFT_151700</name>
</gene>
<evidence type="ECO:0000256" key="3">
    <source>
        <dbReference type="ARBA" id="ARBA00022833"/>
    </source>
</evidence>
<proteinExistence type="predicted"/>